<evidence type="ECO:0000313" key="2">
    <source>
        <dbReference type="Proteomes" id="UP000284706"/>
    </source>
</evidence>
<evidence type="ECO:0000313" key="1">
    <source>
        <dbReference type="EMBL" id="PPQ79286.1"/>
    </source>
</evidence>
<name>A0A409WL85_9AGAR</name>
<dbReference type="EMBL" id="NHYE01005009">
    <property type="protein sequence ID" value="PPQ79286.1"/>
    <property type="molecule type" value="Genomic_DNA"/>
</dbReference>
<dbReference type="InParanoid" id="A0A409WL85"/>
<reference evidence="1 2" key="1">
    <citation type="journal article" date="2018" name="Evol. Lett.">
        <title>Horizontal gene cluster transfer increased hallucinogenic mushroom diversity.</title>
        <authorList>
            <person name="Reynolds H.T."/>
            <person name="Vijayakumar V."/>
            <person name="Gluck-Thaler E."/>
            <person name="Korotkin H.B."/>
            <person name="Matheny P.B."/>
            <person name="Slot J.C."/>
        </authorList>
    </citation>
    <scope>NUCLEOTIDE SEQUENCE [LARGE SCALE GENOMIC DNA]</scope>
    <source>
        <strain evidence="1 2">SRW20</strain>
    </source>
</reference>
<comment type="caution">
    <text evidence="1">The sequence shown here is derived from an EMBL/GenBank/DDBJ whole genome shotgun (WGS) entry which is preliminary data.</text>
</comment>
<organism evidence="1 2">
    <name type="scientific">Gymnopilus dilepis</name>
    <dbReference type="NCBI Taxonomy" id="231916"/>
    <lineage>
        <taxon>Eukaryota</taxon>
        <taxon>Fungi</taxon>
        <taxon>Dikarya</taxon>
        <taxon>Basidiomycota</taxon>
        <taxon>Agaricomycotina</taxon>
        <taxon>Agaricomycetes</taxon>
        <taxon>Agaricomycetidae</taxon>
        <taxon>Agaricales</taxon>
        <taxon>Agaricineae</taxon>
        <taxon>Hymenogastraceae</taxon>
        <taxon>Gymnopilus</taxon>
    </lineage>
</organism>
<protein>
    <submittedName>
        <fullName evidence="1">Uncharacterized protein</fullName>
    </submittedName>
</protein>
<sequence>MKLLRTLGEAAHLGILVRAMHINTQKQSWHRMDSMQFGTLLSAAMQNMSSLKVLTLESSTEGMLIPAGTLDMDTGVSFQLEKLHWHVPFFDPSIKKVLEQQRHSLRYLNFSVVDLDTAPLSPISFPVLEILIGQLMVVESFLSGSKVTHLTLIIEQDDVLFFEDDQLVRLSEVELQKRLQALELGFNFVKTLILQERQTGLRPKMKIFRRLLNNIETLHLSGSNTLVVFHNLWMKASKCLPINFDHPQELRDLSAYPTLQRVVLSTAYAGEPSALYPREGHTEITTELFDKCPRLVLIDIKHRLNRNLCQAVYRRWKRGDREYIEVAEEDVMKDI</sequence>
<gene>
    <name evidence="1" type="ORF">CVT26_001060</name>
</gene>
<keyword evidence="2" id="KW-1185">Reference proteome</keyword>
<dbReference type="AlphaFoldDB" id="A0A409WL85"/>
<proteinExistence type="predicted"/>
<dbReference type="Proteomes" id="UP000284706">
    <property type="component" value="Unassembled WGS sequence"/>
</dbReference>
<accession>A0A409WL85</accession>